<feature type="compositionally biased region" description="Polar residues" evidence="2">
    <location>
        <begin position="569"/>
        <end position="579"/>
    </location>
</feature>
<feature type="compositionally biased region" description="Low complexity" evidence="2">
    <location>
        <begin position="1004"/>
        <end position="1021"/>
    </location>
</feature>
<feature type="region of interest" description="Disordered" evidence="2">
    <location>
        <begin position="996"/>
        <end position="1072"/>
    </location>
</feature>
<feature type="region of interest" description="Disordered" evidence="2">
    <location>
        <begin position="202"/>
        <end position="227"/>
    </location>
</feature>
<feature type="compositionally biased region" description="Basic and acidic residues" evidence="2">
    <location>
        <begin position="627"/>
        <end position="645"/>
    </location>
</feature>
<feature type="compositionally biased region" description="Pro residues" evidence="2">
    <location>
        <begin position="301"/>
        <end position="312"/>
    </location>
</feature>
<dbReference type="PANTHER" id="PTHR13037:SF24">
    <property type="entry name" value="POLYCOMB PROTEIN PCL-RELATED"/>
    <property type="match status" value="1"/>
</dbReference>
<evidence type="ECO:0000256" key="2">
    <source>
        <dbReference type="SAM" id="MobiDB-lite"/>
    </source>
</evidence>
<sequence length="1171" mass="130437">MPSFLQRIGLKKKKFGKSSYFGKTTTADLPTAAVTKDASDIPEVPAPRRSFDSRASGSIISIPRSTNTIEDYDDLKPWKKRKNKRKQAHRGNAETLTEQMRRDFIAMQHKIDRIESYVVPKTPTDAFNLDDQNTTIATNDVRTFIECAKTIYYEGKEPNARTDSVPETPDEIRNTFVSVLERCKDPEFLFKLSQKIFRKYGTGTADAGPSERSDLSNDTVSEPSSRPKQTVYLPQIEYGVRHETEACEIVPNPRQLIRASEPQPQPKPNPIPGELVPIATHLLRTRINAKKRQRGELMPHLPIPFGPSPPPIDQTGDRPSQEPKYLGLHDLYAENCIEKLENQATQMAELPRIYTENVAVERTGSRPQIEATVSKPNTLTKPDEPTFKSSSEDIIIDDETLDLENLSISKPSLPSPFEPLQLQQKIPNDSSLPSSFSDCPVVFPMSFPDPNFDEVFSEDEDEEDTFDPGCSIRYRGQNSEQASSLAASEPQPEEQQIQLLDTDRTQIGDDTCYTAVSGECEPRSDNHQADDVEDEDEDQNEDEEDETAAQLSAIHLLILLKVIAKRQNESQNPNHMDQPSSNSSGSSTPSDSSEESGSSSNSSASSQNLSVSSSTGNGASGSSKKRKQEDDPNKNGNDPDRPPPKKAAIEMIRDILRRFACPYAAGKPDEHPGCQMINRQNLSGLKEHVKRKHFNNVLPKELRIAKNWNEVFLYCHQDWSGAIPSPYISDMFLTANNYQPLTFEPSSIIESPINDGRYRPIVPLLSSPILGGPSSSTNVSGPLSEPLTQAHNHNAGNYDARPKLQSEPTLGQEMIDFLTTGGFDSIYHLLPSHLQSINPDDLAVPTSFALEGYMQSNFGIDVNQTRSQLMTPEFANDLNMLFQQPEVSPQGLEDTLQDEVEEVHNQQNIIPPAHITQTLQAVDIETPPHPPPTIKLQLETPSYINTTMPPPPPPPPPPPVPAKPKTTSNQTLPFVSSELSQCLDYLFADSKPYLKTQRPKSRLSRSSSSSSSSPPSSSSSSFLLPDLGTQTPDTLLSERNSLDLPPPSSLPHLNPKPPSPKGPQKPSKDKKRKKIYSLHIRYKPKTPGSPHQCATFSFNADNEYLELKLAFNDWMTNTFFPNNNEFSWDTWELEDTVDHGRITSLEALVQDLPFTWTAFRTTEAAFLLVPK</sequence>
<name>A0A7C8RFA9_ORBOL</name>
<feature type="compositionally biased region" description="Acidic residues" evidence="2">
    <location>
        <begin position="452"/>
        <end position="466"/>
    </location>
</feature>
<organism evidence="3 4">
    <name type="scientific">Orbilia oligospora</name>
    <name type="common">Nematode-trapping fungus</name>
    <name type="synonym">Arthrobotrys oligospora</name>
    <dbReference type="NCBI Taxonomy" id="2813651"/>
    <lineage>
        <taxon>Eukaryota</taxon>
        <taxon>Fungi</taxon>
        <taxon>Dikarya</taxon>
        <taxon>Ascomycota</taxon>
        <taxon>Pezizomycotina</taxon>
        <taxon>Orbiliomycetes</taxon>
        <taxon>Orbiliales</taxon>
        <taxon>Orbiliaceae</taxon>
        <taxon>Orbilia</taxon>
    </lineage>
</organism>
<proteinExistence type="predicted"/>
<dbReference type="OrthoDB" id="10322820at2759"/>
<feature type="region of interest" description="Disordered" evidence="2">
    <location>
        <begin position="298"/>
        <end position="321"/>
    </location>
</feature>
<feature type="compositionally biased region" description="Basic and acidic residues" evidence="2">
    <location>
        <begin position="520"/>
        <end position="530"/>
    </location>
</feature>
<evidence type="ECO:0000313" key="3">
    <source>
        <dbReference type="EMBL" id="KAF3284849.1"/>
    </source>
</evidence>
<reference evidence="3 4" key="1">
    <citation type="submission" date="2020-01" db="EMBL/GenBank/DDBJ databases">
        <authorList>
            <person name="Palmer J.M."/>
        </authorList>
    </citation>
    <scope>NUCLEOTIDE SEQUENCE [LARGE SCALE GENOMIC DNA]</scope>
    <source>
        <strain evidence="3 4">TWF970</strain>
    </source>
</reference>
<feature type="region of interest" description="Disordered" evidence="2">
    <location>
        <begin position="37"/>
        <end position="56"/>
    </location>
</feature>
<feature type="compositionally biased region" description="Low complexity" evidence="2">
    <location>
        <begin position="580"/>
        <end position="622"/>
    </location>
</feature>
<feature type="region of interest" description="Disordered" evidence="2">
    <location>
        <begin position="452"/>
        <end position="548"/>
    </location>
</feature>
<feature type="compositionally biased region" description="Pro residues" evidence="2">
    <location>
        <begin position="948"/>
        <end position="962"/>
    </location>
</feature>
<dbReference type="AlphaFoldDB" id="A0A7C8RFA9"/>
<comment type="caution">
    <text evidence="3">The sequence shown here is derived from an EMBL/GenBank/DDBJ whole genome shotgun (WGS) entry which is preliminary data.</text>
</comment>
<dbReference type="PANTHER" id="PTHR13037">
    <property type="entry name" value="FORMIN"/>
    <property type="match status" value="1"/>
</dbReference>
<feature type="compositionally biased region" description="Polar residues" evidence="2">
    <location>
        <begin position="1028"/>
        <end position="1039"/>
    </location>
</feature>
<feature type="compositionally biased region" description="Polar residues" evidence="2">
    <location>
        <begin position="476"/>
        <end position="486"/>
    </location>
</feature>
<dbReference type="Proteomes" id="UP000474640">
    <property type="component" value="Unassembled WGS sequence"/>
</dbReference>
<keyword evidence="1" id="KW-0945">Host-virus interaction</keyword>
<evidence type="ECO:0000256" key="1">
    <source>
        <dbReference type="ARBA" id="ARBA00022581"/>
    </source>
</evidence>
<accession>A0A7C8RFA9</accession>
<evidence type="ECO:0000313" key="4">
    <source>
        <dbReference type="Proteomes" id="UP000474640"/>
    </source>
</evidence>
<feature type="region of interest" description="Disordered" evidence="2">
    <location>
        <begin position="569"/>
        <end position="645"/>
    </location>
</feature>
<feature type="compositionally biased region" description="Acidic residues" evidence="2">
    <location>
        <begin position="531"/>
        <end position="547"/>
    </location>
</feature>
<feature type="region of interest" description="Disordered" evidence="2">
    <location>
        <begin position="942"/>
        <end position="970"/>
    </location>
</feature>
<gene>
    <name evidence="3" type="ORF">TWF970_011128</name>
</gene>
<feature type="compositionally biased region" description="Pro residues" evidence="2">
    <location>
        <begin position="1044"/>
        <end position="1063"/>
    </location>
</feature>
<feature type="compositionally biased region" description="Polar residues" evidence="2">
    <location>
        <begin position="216"/>
        <end position="227"/>
    </location>
</feature>
<dbReference type="EMBL" id="JAABOJ010000008">
    <property type="protein sequence ID" value="KAF3284849.1"/>
    <property type="molecule type" value="Genomic_DNA"/>
</dbReference>
<protein>
    <submittedName>
        <fullName evidence="3">Uncharacterized protein</fullName>
    </submittedName>
</protein>